<organism evidence="3 4">
    <name type="scientific">Dictyobacter kobayashii</name>
    <dbReference type="NCBI Taxonomy" id="2014872"/>
    <lineage>
        <taxon>Bacteria</taxon>
        <taxon>Bacillati</taxon>
        <taxon>Chloroflexota</taxon>
        <taxon>Ktedonobacteria</taxon>
        <taxon>Ktedonobacterales</taxon>
        <taxon>Dictyobacteraceae</taxon>
        <taxon>Dictyobacter</taxon>
    </lineage>
</organism>
<feature type="domain" description="Tetrapyrrole methylase" evidence="2">
    <location>
        <begin position="4"/>
        <end position="102"/>
    </location>
</feature>
<evidence type="ECO:0000259" key="2">
    <source>
        <dbReference type="Pfam" id="PF00590"/>
    </source>
</evidence>
<dbReference type="Gene3D" id="3.30.950.10">
    <property type="entry name" value="Methyltransferase, Cobalt-precorrin-4 Transmethylase, Domain 2"/>
    <property type="match status" value="1"/>
</dbReference>
<protein>
    <recommendedName>
        <fullName evidence="2">Tetrapyrrole methylase domain-containing protein</fullName>
    </recommendedName>
</protein>
<dbReference type="PANTHER" id="PTHR45790:SF3">
    <property type="entry name" value="S-ADENOSYL-L-METHIONINE-DEPENDENT UROPORPHYRINOGEN III METHYLTRANSFERASE, CHLOROPLASTIC"/>
    <property type="match status" value="1"/>
</dbReference>
<proteinExistence type="predicted"/>
<dbReference type="Pfam" id="PF00590">
    <property type="entry name" value="TP_methylase"/>
    <property type="match status" value="1"/>
</dbReference>
<evidence type="ECO:0000313" key="4">
    <source>
        <dbReference type="Proteomes" id="UP000287188"/>
    </source>
</evidence>
<sequence length="104" mass="10915">MTEAKIAFEIVPGITSAIAVPAYAGIPVTHRDYTTSFTVVTGHKGRSSSPAVNWEALARLGGTLIVLMGVKALPDVTRRLIQGGLDPTTPAAVIQEGTTPNSEW</sequence>
<reference evidence="4" key="1">
    <citation type="submission" date="2018-12" db="EMBL/GenBank/DDBJ databases">
        <title>Tengunoibacter tsumagoiensis gen. nov., sp. nov., Dictyobacter kobayashii sp. nov., D. alpinus sp. nov., and D. joshuensis sp. nov. and description of Dictyobacteraceae fam. nov. within the order Ktedonobacterales isolated from Tengu-no-mugimeshi.</title>
        <authorList>
            <person name="Wang C.M."/>
            <person name="Zheng Y."/>
            <person name="Sakai Y."/>
            <person name="Toyoda A."/>
            <person name="Minakuchi Y."/>
            <person name="Abe K."/>
            <person name="Yokota A."/>
            <person name="Yabe S."/>
        </authorList>
    </citation>
    <scope>NUCLEOTIDE SEQUENCE [LARGE SCALE GENOMIC DNA]</scope>
    <source>
        <strain evidence="4">Uno11</strain>
    </source>
</reference>
<dbReference type="SUPFAM" id="SSF53790">
    <property type="entry name" value="Tetrapyrrole methylase"/>
    <property type="match status" value="1"/>
</dbReference>
<dbReference type="AlphaFoldDB" id="A0A402AL51"/>
<dbReference type="EMBL" id="BIFS01000001">
    <property type="protein sequence ID" value="GCE19851.1"/>
    <property type="molecule type" value="Genomic_DNA"/>
</dbReference>
<accession>A0A402AL51</accession>
<dbReference type="InterPro" id="IPR050161">
    <property type="entry name" value="Siro_Cobalamin_biosynth"/>
</dbReference>
<dbReference type="InterPro" id="IPR035996">
    <property type="entry name" value="4pyrrol_Methylase_sf"/>
</dbReference>
<dbReference type="InterPro" id="IPR014776">
    <property type="entry name" value="4pyrrole_Mease_sub2"/>
</dbReference>
<name>A0A402AL51_9CHLR</name>
<evidence type="ECO:0000256" key="1">
    <source>
        <dbReference type="ARBA" id="ARBA00023244"/>
    </source>
</evidence>
<keyword evidence="1" id="KW-0627">Porphyrin biosynthesis</keyword>
<dbReference type="GO" id="GO:0019354">
    <property type="term" value="P:siroheme biosynthetic process"/>
    <property type="evidence" value="ECO:0007669"/>
    <property type="project" value="TreeGrafter"/>
</dbReference>
<gene>
    <name evidence="3" type="ORF">KDK_36510</name>
</gene>
<dbReference type="Proteomes" id="UP000287188">
    <property type="component" value="Unassembled WGS sequence"/>
</dbReference>
<keyword evidence="4" id="KW-1185">Reference proteome</keyword>
<dbReference type="PANTHER" id="PTHR45790">
    <property type="entry name" value="SIROHEME SYNTHASE-RELATED"/>
    <property type="match status" value="1"/>
</dbReference>
<dbReference type="InterPro" id="IPR000878">
    <property type="entry name" value="4pyrrol_Mease"/>
</dbReference>
<comment type="caution">
    <text evidence="3">The sequence shown here is derived from an EMBL/GenBank/DDBJ whole genome shotgun (WGS) entry which is preliminary data.</text>
</comment>
<evidence type="ECO:0000313" key="3">
    <source>
        <dbReference type="EMBL" id="GCE19851.1"/>
    </source>
</evidence>
<dbReference type="GO" id="GO:0004851">
    <property type="term" value="F:uroporphyrin-III C-methyltransferase activity"/>
    <property type="evidence" value="ECO:0007669"/>
    <property type="project" value="TreeGrafter"/>
</dbReference>